<dbReference type="EMBL" id="LXQA011334916">
    <property type="protein sequence ID" value="MCI93659.1"/>
    <property type="molecule type" value="Genomic_DNA"/>
</dbReference>
<keyword evidence="2" id="KW-1185">Reference proteome</keyword>
<feature type="non-terminal residue" evidence="1">
    <location>
        <position position="54"/>
    </location>
</feature>
<sequence length="54" mass="6193">MQSEKSTGRSAINQKKCNREKCNAIRRELQYGEVKCNQKRSAIGRSAMQSEEKC</sequence>
<dbReference type="Proteomes" id="UP000265520">
    <property type="component" value="Unassembled WGS sequence"/>
</dbReference>
<evidence type="ECO:0000313" key="1">
    <source>
        <dbReference type="EMBL" id="MCI93659.1"/>
    </source>
</evidence>
<accession>A0A392W1M3</accession>
<dbReference type="AlphaFoldDB" id="A0A392W1M3"/>
<organism evidence="1 2">
    <name type="scientific">Trifolium medium</name>
    <dbReference type="NCBI Taxonomy" id="97028"/>
    <lineage>
        <taxon>Eukaryota</taxon>
        <taxon>Viridiplantae</taxon>
        <taxon>Streptophyta</taxon>
        <taxon>Embryophyta</taxon>
        <taxon>Tracheophyta</taxon>
        <taxon>Spermatophyta</taxon>
        <taxon>Magnoliopsida</taxon>
        <taxon>eudicotyledons</taxon>
        <taxon>Gunneridae</taxon>
        <taxon>Pentapetalae</taxon>
        <taxon>rosids</taxon>
        <taxon>fabids</taxon>
        <taxon>Fabales</taxon>
        <taxon>Fabaceae</taxon>
        <taxon>Papilionoideae</taxon>
        <taxon>50 kb inversion clade</taxon>
        <taxon>NPAAA clade</taxon>
        <taxon>Hologalegina</taxon>
        <taxon>IRL clade</taxon>
        <taxon>Trifolieae</taxon>
        <taxon>Trifolium</taxon>
    </lineage>
</organism>
<protein>
    <submittedName>
        <fullName evidence="1">Uncharacterized protein</fullName>
    </submittedName>
</protein>
<evidence type="ECO:0000313" key="2">
    <source>
        <dbReference type="Proteomes" id="UP000265520"/>
    </source>
</evidence>
<name>A0A392W1M3_9FABA</name>
<reference evidence="1 2" key="1">
    <citation type="journal article" date="2018" name="Front. Plant Sci.">
        <title>Red Clover (Trifolium pratense) and Zigzag Clover (T. medium) - A Picture of Genomic Similarities and Differences.</title>
        <authorList>
            <person name="Dluhosova J."/>
            <person name="Istvanek J."/>
            <person name="Nedelnik J."/>
            <person name="Repkova J."/>
        </authorList>
    </citation>
    <scope>NUCLEOTIDE SEQUENCE [LARGE SCALE GENOMIC DNA]</scope>
    <source>
        <strain evidence="2">cv. 10/8</strain>
        <tissue evidence="1">Leaf</tissue>
    </source>
</reference>
<proteinExistence type="predicted"/>
<comment type="caution">
    <text evidence="1">The sequence shown here is derived from an EMBL/GenBank/DDBJ whole genome shotgun (WGS) entry which is preliminary data.</text>
</comment>